<dbReference type="Proteomes" id="UP000018144">
    <property type="component" value="Unassembled WGS sequence"/>
</dbReference>
<protein>
    <submittedName>
        <fullName evidence="1">Uncharacterized protein</fullName>
    </submittedName>
</protein>
<proteinExistence type="predicted"/>
<evidence type="ECO:0000313" key="2">
    <source>
        <dbReference type="Proteomes" id="UP000018144"/>
    </source>
</evidence>
<sequence>MFSNEMKTEAAENRIRSLKCFNYAHVEGHASQNLRFISELPSPFPAICLPILWLYERCITEITDIQKTGHRLPPGWYTYGWPQLSTGTRFAVRLAI</sequence>
<organism evidence="1 2">
    <name type="scientific">Pyronema omphalodes (strain CBS 100304)</name>
    <name type="common">Pyronema confluens</name>
    <dbReference type="NCBI Taxonomy" id="1076935"/>
    <lineage>
        <taxon>Eukaryota</taxon>
        <taxon>Fungi</taxon>
        <taxon>Dikarya</taxon>
        <taxon>Ascomycota</taxon>
        <taxon>Pezizomycotina</taxon>
        <taxon>Pezizomycetes</taxon>
        <taxon>Pezizales</taxon>
        <taxon>Pyronemataceae</taxon>
        <taxon>Pyronema</taxon>
    </lineage>
</organism>
<keyword evidence="2" id="KW-1185">Reference proteome</keyword>
<evidence type="ECO:0000313" key="1">
    <source>
        <dbReference type="EMBL" id="CCX07255.1"/>
    </source>
</evidence>
<reference evidence="1 2" key="1">
    <citation type="journal article" date="2013" name="PLoS Genet.">
        <title>The genome and development-dependent transcriptomes of Pyronema confluens: a window into fungal evolution.</title>
        <authorList>
            <person name="Traeger S."/>
            <person name="Altegoer F."/>
            <person name="Freitag M."/>
            <person name="Gabaldon T."/>
            <person name="Kempken F."/>
            <person name="Kumar A."/>
            <person name="Marcet-Houben M."/>
            <person name="Poggeler S."/>
            <person name="Stajich J.E."/>
            <person name="Nowrousian M."/>
        </authorList>
    </citation>
    <scope>NUCLEOTIDE SEQUENCE [LARGE SCALE GENOMIC DNA]</scope>
    <source>
        <strain evidence="2">CBS 100304</strain>
        <tissue evidence="1">Vegetative mycelium</tissue>
    </source>
</reference>
<dbReference type="EMBL" id="HF935346">
    <property type="protein sequence ID" value="CCX07255.1"/>
    <property type="molecule type" value="Genomic_DNA"/>
</dbReference>
<dbReference type="AlphaFoldDB" id="U4KZS1"/>
<gene>
    <name evidence="1" type="ORF">PCON_06844</name>
</gene>
<accession>U4KZS1</accession>
<name>U4KZS1_PYROM</name>